<dbReference type="AlphaFoldDB" id="A0A4C1Z1Z4"/>
<dbReference type="SMART" id="SM01411">
    <property type="entry name" value="Ephrin_rec_like"/>
    <property type="match status" value="1"/>
</dbReference>
<protein>
    <recommendedName>
        <fullName evidence="3">Tyrosine-protein kinase ephrin type A/B receptor-like domain-containing protein</fullName>
    </recommendedName>
</protein>
<keyword evidence="2" id="KW-1185">Reference proteome</keyword>
<dbReference type="InterPro" id="IPR009030">
    <property type="entry name" value="Growth_fac_rcpt_cys_sf"/>
</dbReference>
<dbReference type="EMBL" id="BGZK01001494">
    <property type="protein sequence ID" value="GBP81064.1"/>
    <property type="molecule type" value="Genomic_DNA"/>
</dbReference>
<name>A0A4C1Z1Z4_EUMVA</name>
<organism evidence="1 2">
    <name type="scientific">Eumeta variegata</name>
    <name type="common">Bagworm moth</name>
    <name type="synonym">Eumeta japonica</name>
    <dbReference type="NCBI Taxonomy" id="151549"/>
    <lineage>
        <taxon>Eukaryota</taxon>
        <taxon>Metazoa</taxon>
        <taxon>Ecdysozoa</taxon>
        <taxon>Arthropoda</taxon>
        <taxon>Hexapoda</taxon>
        <taxon>Insecta</taxon>
        <taxon>Pterygota</taxon>
        <taxon>Neoptera</taxon>
        <taxon>Endopterygota</taxon>
        <taxon>Lepidoptera</taxon>
        <taxon>Glossata</taxon>
        <taxon>Ditrysia</taxon>
        <taxon>Tineoidea</taxon>
        <taxon>Psychidae</taxon>
        <taxon>Oiketicinae</taxon>
        <taxon>Eumeta</taxon>
    </lineage>
</organism>
<dbReference type="OrthoDB" id="439917at2759"/>
<dbReference type="SUPFAM" id="SSF57184">
    <property type="entry name" value="Growth factor receptor domain"/>
    <property type="match status" value="1"/>
</dbReference>
<dbReference type="Proteomes" id="UP000299102">
    <property type="component" value="Unassembled WGS sequence"/>
</dbReference>
<gene>
    <name evidence="1" type="ORF">EVAR_62104_1</name>
</gene>
<sequence>MTVVTKVVTTVITVPRPHCTGAERLGHKPLSLLYDENDFSLSGYSNRHHEFHRLSARMGHDDVDMVLACPAGFYLRPKYKICVACPANTHAEAGANECSPCPRGWHAGPGAARCRNPLCPRPRRYDCCARGRPIIVEWERDARHSAGLSLVR</sequence>
<reference evidence="1 2" key="1">
    <citation type="journal article" date="2019" name="Commun. Biol.">
        <title>The bagworm genome reveals a unique fibroin gene that provides high tensile strength.</title>
        <authorList>
            <person name="Kono N."/>
            <person name="Nakamura H."/>
            <person name="Ohtoshi R."/>
            <person name="Tomita M."/>
            <person name="Numata K."/>
            <person name="Arakawa K."/>
        </authorList>
    </citation>
    <scope>NUCLEOTIDE SEQUENCE [LARGE SCALE GENOMIC DNA]</scope>
</reference>
<evidence type="ECO:0000313" key="1">
    <source>
        <dbReference type="EMBL" id="GBP81064.1"/>
    </source>
</evidence>
<proteinExistence type="predicted"/>
<comment type="caution">
    <text evidence="1">The sequence shown here is derived from an EMBL/GenBank/DDBJ whole genome shotgun (WGS) entry which is preliminary data.</text>
</comment>
<accession>A0A4C1Z1Z4</accession>
<evidence type="ECO:0000313" key="2">
    <source>
        <dbReference type="Proteomes" id="UP000299102"/>
    </source>
</evidence>
<evidence type="ECO:0008006" key="3">
    <source>
        <dbReference type="Google" id="ProtNLM"/>
    </source>
</evidence>